<dbReference type="InterPro" id="IPR005045">
    <property type="entry name" value="CDC50/LEM3_fam"/>
</dbReference>
<dbReference type="EMBL" id="JABANM010005292">
    <property type="protein sequence ID" value="KAF4747856.1"/>
    <property type="molecule type" value="Genomic_DNA"/>
</dbReference>
<protein>
    <submittedName>
        <fullName evidence="8">Uncharacterized protein</fullName>
    </submittedName>
</protein>
<dbReference type="Proteomes" id="UP000574390">
    <property type="component" value="Unassembled WGS sequence"/>
</dbReference>
<feature type="region of interest" description="Disordered" evidence="6">
    <location>
        <begin position="1"/>
        <end position="40"/>
    </location>
</feature>
<name>A0A7J6TTX8_PEROL</name>
<keyword evidence="3 7" id="KW-0812">Transmembrane</keyword>
<evidence type="ECO:0000256" key="6">
    <source>
        <dbReference type="SAM" id="MobiDB-lite"/>
    </source>
</evidence>
<dbReference type="GO" id="GO:0005886">
    <property type="term" value="C:plasma membrane"/>
    <property type="evidence" value="ECO:0007669"/>
    <property type="project" value="TreeGrafter"/>
</dbReference>
<comment type="caution">
    <text evidence="8">The sequence shown here is derived from an EMBL/GenBank/DDBJ whole genome shotgun (WGS) entry which is preliminary data.</text>
</comment>
<dbReference type="Pfam" id="PF03381">
    <property type="entry name" value="CDC50"/>
    <property type="match status" value="1"/>
</dbReference>
<feature type="transmembrane region" description="Helical" evidence="7">
    <location>
        <begin position="61"/>
        <end position="81"/>
    </location>
</feature>
<reference evidence="8 9" key="1">
    <citation type="submission" date="2020-04" db="EMBL/GenBank/DDBJ databases">
        <title>Perkinsus olseni comparative genomics.</title>
        <authorList>
            <person name="Bogema D.R."/>
        </authorList>
    </citation>
    <scope>NUCLEOTIDE SEQUENCE [LARGE SCALE GENOMIC DNA]</scope>
    <source>
        <strain evidence="8">ATCC PRA-205</strain>
    </source>
</reference>
<dbReference type="AlphaFoldDB" id="A0A7J6TTX8"/>
<evidence type="ECO:0000256" key="4">
    <source>
        <dbReference type="ARBA" id="ARBA00022989"/>
    </source>
</evidence>
<dbReference type="GO" id="GO:0005794">
    <property type="term" value="C:Golgi apparatus"/>
    <property type="evidence" value="ECO:0007669"/>
    <property type="project" value="TreeGrafter"/>
</dbReference>
<evidence type="ECO:0000313" key="8">
    <source>
        <dbReference type="EMBL" id="KAF4747856.1"/>
    </source>
</evidence>
<dbReference type="PANTHER" id="PTHR10926">
    <property type="entry name" value="CELL CYCLE CONTROL PROTEIN 50"/>
    <property type="match status" value="1"/>
</dbReference>
<proteinExistence type="inferred from homology"/>
<evidence type="ECO:0000256" key="5">
    <source>
        <dbReference type="ARBA" id="ARBA00023136"/>
    </source>
</evidence>
<evidence type="ECO:0000256" key="1">
    <source>
        <dbReference type="ARBA" id="ARBA00004141"/>
    </source>
</evidence>
<feature type="compositionally biased region" description="Low complexity" evidence="6">
    <location>
        <begin position="22"/>
        <end position="33"/>
    </location>
</feature>
<dbReference type="GO" id="GO:0005783">
    <property type="term" value="C:endoplasmic reticulum"/>
    <property type="evidence" value="ECO:0007669"/>
    <property type="project" value="TreeGrafter"/>
</dbReference>
<evidence type="ECO:0000256" key="3">
    <source>
        <dbReference type="ARBA" id="ARBA00022692"/>
    </source>
</evidence>
<feature type="non-terminal residue" evidence="8">
    <location>
        <position position="293"/>
    </location>
</feature>
<comment type="subcellular location">
    <subcellularLocation>
        <location evidence="1">Membrane</location>
        <topology evidence="1">Multi-pass membrane protein</topology>
    </subcellularLocation>
</comment>
<organism evidence="8 9">
    <name type="scientific">Perkinsus olseni</name>
    <name type="common">Perkinsus atlanticus</name>
    <dbReference type="NCBI Taxonomy" id="32597"/>
    <lineage>
        <taxon>Eukaryota</taxon>
        <taxon>Sar</taxon>
        <taxon>Alveolata</taxon>
        <taxon>Perkinsozoa</taxon>
        <taxon>Perkinsea</taxon>
        <taxon>Perkinsida</taxon>
        <taxon>Perkinsidae</taxon>
        <taxon>Perkinsus</taxon>
    </lineage>
</organism>
<dbReference type="PANTHER" id="PTHR10926:SF0">
    <property type="entry name" value="CDC50, ISOFORM A"/>
    <property type="match status" value="1"/>
</dbReference>
<sequence length="293" mass="33198">SLLVMAAAPECSSGPPEDSLRPRAQGQQQQAHPQSRHRKQYDNDLIQQRIRAWQPLLSPKWVIATFVAFAAAFIAIGIGLVEADKSTNEQRVDYTDLANGGVFPVEMEIDEDMNAPIYVYYELTNFYQNHRRYIASRDYFQLARPGDVSTNRGANGDCSPWERDEFERNNYPCGLIARSTFNDSYIIDTKRVDSAAAVWEMTNITETNTVIAWEDDVEYKFDNLDPEGTIDEGVENQVSLNMWLNFYFPPQVCVPIAAQQNPSDYKKIYVMSATADPATNHTACTNYMTDEAS</sequence>
<keyword evidence="5 7" id="KW-0472">Membrane</keyword>
<accession>A0A7J6TTX8</accession>
<comment type="similarity">
    <text evidence="2">Belongs to the CDC50/LEM3 family.</text>
</comment>
<evidence type="ECO:0000313" key="9">
    <source>
        <dbReference type="Proteomes" id="UP000574390"/>
    </source>
</evidence>
<keyword evidence="4 7" id="KW-1133">Transmembrane helix</keyword>
<evidence type="ECO:0000256" key="7">
    <source>
        <dbReference type="SAM" id="Phobius"/>
    </source>
</evidence>
<feature type="non-terminal residue" evidence="8">
    <location>
        <position position="1"/>
    </location>
</feature>
<gene>
    <name evidence="8" type="ORF">FOZ62_008391</name>
</gene>
<evidence type="ECO:0000256" key="2">
    <source>
        <dbReference type="ARBA" id="ARBA00009457"/>
    </source>
</evidence>